<evidence type="ECO:0000313" key="4">
    <source>
        <dbReference type="Proteomes" id="UP001610432"/>
    </source>
</evidence>
<reference evidence="3 4" key="1">
    <citation type="submission" date="2024-07" db="EMBL/GenBank/DDBJ databases">
        <title>Section-level genome sequencing and comparative genomics of Aspergillus sections Usti and Cavernicolus.</title>
        <authorList>
            <consortium name="Lawrence Berkeley National Laboratory"/>
            <person name="Nybo J.L."/>
            <person name="Vesth T.C."/>
            <person name="Theobald S."/>
            <person name="Frisvad J.C."/>
            <person name="Larsen T.O."/>
            <person name="Kjaerboelling I."/>
            <person name="Rothschild-Mancinelli K."/>
            <person name="Lyhne E.K."/>
            <person name="Kogle M.E."/>
            <person name="Barry K."/>
            <person name="Clum A."/>
            <person name="Na H."/>
            <person name="Ledsgaard L."/>
            <person name="Lin J."/>
            <person name="Lipzen A."/>
            <person name="Kuo A."/>
            <person name="Riley R."/>
            <person name="Mondo S."/>
            <person name="Labutti K."/>
            <person name="Haridas S."/>
            <person name="Pangalinan J."/>
            <person name="Salamov A.A."/>
            <person name="Simmons B.A."/>
            <person name="Magnuson J.K."/>
            <person name="Chen J."/>
            <person name="Drula E."/>
            <person name="Henrissat B."/>
            <person name="Wiebenga A."/>
            <person name="Lubbers R.J."/>
            <person name="Gomes A.C."/>
            <person name="Macurrencykelacurrency M.R."/>
            <person name="Stajich J."/>
            <person name="Grigoriev I.V."/>
            <person name="Mortensen U.H."/>
            <person name="De Vries R.P."/>
            <person name="Baker S.E."/>
            <person name="Andersen M.R."/>
        </authorList>
    </citation>
    <scope>NUCLEOTIDE SEQUENCE [LARGE SCALE GENOMIC DNA]</scope>
    <source>
        <strain evidence="3 4">CBS 449.75</strain>
    </source>
</reference>
<comment type="caution">
    <text evidence="3">The sequence shown here is derived from an EMBL/GenBank/DDBJ whole genome shotgun (WGS) entry which is preliminary data.</text>
</comment>
<dbReference type="InterPro" id="IPR000192">
    <property type="entry name" value="Aminotrans_V_dom"/>
</dbReference>
<dbReference type="Proteomes" id="UP001610432">
    <property type="component" value="Unassembled WGS sequence"/>
</dbReference>
<dbReference type="PANTHER" id="PTHR14237:SF80">
    <property type="entry name" value="MOLYBDENUM COFACTOR SULFURASE"/>
    <property type="match status" value="1"/>
</dbReference>
<dbReference type="InterPro" id="IPR015424">
    <property type="entry name" value="PyrdxlP-dep_Trfase"/>
</dbReference>
<protein>
    <submittedName>
        <fullName evidence="3">Pyridoxal phosphate-dependent transferase</fullName>
    </submittedName>
</protein>
<dbReference type="RefSeq" id="XP_070881801.1">
    <property type="nucleotide sequence ID" value="XM_071034718.1"/>
</dbReference>
<evidence type="ECO:0000256" key="1">
    <source>
        <dbReference type="SAM" id="MobiDB-lite"/>
    </source>
</evidence>
<sequence length="548" mass="60812">MTLAWTQVRRRGGGGRIKYQDRPGFHDRDEHNATPRYNGSVEQLRHEEYPSLEDVIYLDHAGSTVYARSMIQSYASDLQANLYGNPHSDNTPSRISGARVDEIRVQLLRFFGADPSGFDIIFTANATASIKLVGECMSHSTPSRQASLLLRRGFHYVYHQDSHTSLVGLREIASRGSLCLLGDSAVESWIEQRSYNPKAATLFAYPGQSNMTGRRTPRTWAGRIRRNHRDTYTLWDAAALASTSPLDLSDAESAPDFTAVSLYKIFGFPDVGCLIVRKAAAGALQQRRYFGGGTVDMVINSPSLNRNAWHALKTDSLHDALEDGTLNFHSIAAISHAISTHRRLFRSMSDISSHCAFLSAQLYRQLASLRHSNKNPLCRIYTGSEQHGFGNPSLQGPIIALSVLDPSGNIHGYADVEREADNERIYLRSGSVCNPGGMAYLGWVQMEDMKAAWKAGHRCSNPIQEVYGQTTGIVRVSLGAMSTKADIDGFVEWLSRRYIDWDISASCSEKPRESECSIEMTNAGRSRPGPSLGSMVKGFFSRMRRILC</sequence>
<dbReference type="Gene3D" id="3.40.640.10">
    <property type="entry name" value="Type I PLP-dependent aspartate aminotransferase-like (Major domain)"/>
    <property type="match status" value="1"/>
</dbReference>
<name>A0ABR4LE58_9EURO</name>
<accession>A0ABR4LE58</accession>
<keyword evidence="3" id="KW-0808">Transferase</keyword>
<evidence type="ECO:0000259" key="2">
    <source>
        <dbReference type="Pfam" id="PF00266"/>
    </source>
</evidence>
<dbReference type="Gene3D" id="3.90.1150.10">
    <property type="entry name" value="Aspartate Aminotransferase, domain 1"/>
    <property type="match status" value="1"/>
</dbReference>
<gene>
    <name evidence="3" type="ORF">BJX67DRAFT_391090</name>
</gene>
<dbReference type="GeneID" id="98149790"/>
<feature type="compositionally biased region" description="Basic and acidic residues" evidence="1">
    <location>
        <begin position="18"/>
        <end position="33"/>
    </location>
</feature>
<organism evidence="3 4">
    <name type="scientific">Aspergillus lucknowensis</name>
    <dbReference type="NCBI Taxonomy" id="176173"/>
    <lineage>
        <taxon>Eukaryota</taxon>
        <taxon>Fungi</taxon>
        <taxon>Dikarya</taxon>
        <taxon>Ascomycota</taxon>
        <taxon>Pezizomycotina</taxon>
        <taxon>Eurotiomycetes</taxon>
        <taxon>Eurotiomycetidae</taxon>
        <taxon>Eurotiales</taxon>
        <taxon>Aspergillaceae</taxon>
        <taxon>Aspergillus</taxon>
        <taxon>Aspergillus subgen. Nidulantes</taxon>
    </lineage>
</organism>
<keyword evidence="4" id="KW-1185">Reference proteome</keyword>
<dbReference type="Pfam" id="PF00266">
    <property type="entry name" value="Aminotran_5"/>
    <property type="match status" value="1"/>
</dbReference>
<feature type="domain" description="Aminotransferase class V" evidence="2">
    <location>
        <begin position="56"/>
        <end position="371"/>
    </location>
</feature>
<dbReference type="GO" id="GO:0016740">
    <property type="term" value="F:transferase activity"/>
    <property type="evidence" value="ECO:0007669"/>
    <property type="project" value="UniProtKB-KW"/>
</dbReference>
<dbReference type="InterPro" id="IPR015422">
    <property type="entry name" value="PyrdxlP-dep_Trfase_small"/>
</dbReference>
<dbReference type="EMBL" id="JBFXLQ010000061">
    <property type="protein sequence ID" value="KAL2862822.1"/>
    <property type="molecule type" value="Genomic_DNA"/>
</dbReference>
<proteinExistence type="predicted"/>
<evidence type="ECO:0000313" key="3">
    <source>
        <dbReference type="EMBL" id="KAL2862822.1"/>
    </source>
</evidence>
<dbReference type="InterPro" id="IPR015421">
    <property type="entry name" value="PyrdxlP-dep_Trfase_major"/>
</dbReference>
<dbReference type="SUPFAM" id="SSF53383">
    <property type="entry name" value="PLP-dependent transferases"/>
    <property type="match status" value="1"/>
</dbReference>
<feature type="region of interest" description="Disordered" evidence="1">
    <location>
        <begin position="14"/>
        <end position="36"/>
    </location>
</feature>
<dbReference type="PANTHER" id="PTHR14237">
    <property type="entry name" value="MOLYBDOPTERIN COFACTOR SULFURASE MOSC"/>
    <property type="match status" value="1"/>
</dbReference>